<dbReference type="Proteomes" id="UP001396334">
    <property type="component" value="Unassembled WGS sequence"/>
</dbReference>
<organism evidence="1 2">
    <name type="scientific">Hibiscus sabdariffa</name>
    <name type="common">roselle</name>
    <dbReference type="NCBI Taxonomy" id="183260"/>
    <lineage>
        <taxon>Eukaryota</taxon>
        <taxon>Viridiplantae</taxon>
        <taxon>Streptophyta</taxon>
        <taxon>Embryophyta</taxon>
        <taxon>Tracheophyta</taxon>
        <taxon>Spermatophyta</taxon>
        <taxon>Magnoliopsida</taxon>
        <taxon>eudicotyledons</taxon>
        <taxon>Gunneridae</taxon>
        <taxon>Pentapetalae</taxon>
        <taxon>rosids</taxon>
        <taxon>malvids</taxon>
        <taxon>Malvales</taxon>
        <taxon>Malvaceae</taxon>
        <taxon>Malvoideae</taxon>
        <taxon>Hibiscus</taxon>
    </lineage>
</organism>
<evidence type="ECO:0000313" key="1">
    <source>
        <dbReference type="EMBL" id="KAK8989772.1"/>
    </source>
</evidence>
<keyword evidence="2" id="KW-1185">Reference proteome</keyword>
<dbReference type="PANTHER" id="PTHR33983">
    <property type="entry name" value="OS07G0185900 PROTEIN"/>
    <property type="match status" value="1"/>
</dbReference>
<proteinExistence type="predicted"/>
<reference evidence="1 2" key="1">
    <citation type="journal article" date="2024" name="G3 (Bethesda)">
        <title>Genome assembly of Hibiscus sabdariffa L. provides insights into metabolisms of medicinal natural products.</title>
        <authorList>
            <person name="Kim T."/>
        </authorList>
    </citation>
    <scope>NUCLEOTIDE SEQUENCE [LARGE SCALE GENOMIC DNA]</scope>
    <source>
        <strain evidence="1">TK-2024</strain>
        <tissue evidence="1">Old leaves</tissue>
    </source>
</reference>
<dbReference type="EMBL" id="JBBPBN010000056">
    <property type="protein sequence ID" value="KAK8989772.1"/>
    <property type="molecule type" value="Genomic_DNA"/>
</dbReference>
<evidence type="ECO:0000313" key="2">
    <source>
        <dbReference type="Proteomes" id="UP001396334"/>
    </source>
</evidence>
<name>A0ABR2PMX6_9ROSI</name>
<dbReference type="InterPro" id="IPR010410">
    <property type="entry name" value="DUF1005"/>
</dbReference>
<protein>
    <submittedName>
        <fullName evidence="1">Uncharacterized protein</fullName>
    </submittedName>
</protein>
<accession>A0ABR2PMX6</accession>
<dbReference type="Pfam" id="PF06219">
    <property type="entry name" value="DUF1005"/>
    <property type="match status" value="1"/>
</dbReference>
<gene>
    <name evidence="1" type="ORF">V6N11_064188</name>
</gene>
<comment type="caution">
    <text evidence="1">The sequence shown here is derived from an EMBL/GenBank/DDBJ whole genome shotgun (WGS) entry which is preliminary data.</text>
</comment>
<sequence>MGKYAELLDAVVRIAARFHSHCPQTARLYYHPPPPNSQGCDHTSTGGSASLGLKTHVQYLHLNLPVVNLALRFPVSTKPSLSRIHLSDYTSSCFFKIKLKNFPHQVGSILVLHSKEDTNNNRNSRNLESCNASL</sequence>
<dbReference type="PANTHER" id="PTHR33983:SF1">
    <property type="entry name" value="OS07G0185900 PROTEIN"/>
    <property type="match status" value="1"/>
</dbReference>